<dbReference type="OrthoDB" id="3266451at2759"/>
<keyword evidence="2" id="KW-1185">Reference proteome</keyword>
<protein>
    <recommendedName>
        <fullName evidence="3">F-box domain-containing protein</fullName>
    </recommendedName>
</protein>
<dbReference type="AlphaFoldDB" id="A0A9P5PAF1"/>
<feature type="non-terminal residue" evidence="1">
    <location>
        <position position="1"/>
    </location>
</feature>
<name>A0A9P5PAF1_9AGAR</name>
<comment type="caution">
    <text evidence="1">The sequence shown here is derived from an EMBL/GenBank/DDBJ whole genome shotgun (WGS) entry which is preliminary data.</text>
</comment>
<evidence type="ECO:0000313" key="1">
    <source>
        <dbReference type="EMBL" id="KAF9061311.1"/>
    </source>
</evidence>
<reference evidence="1" key="1">
    <citation type="submission" date="2020-11" db="EMBL/GenBank/DDBJ databases">
        <authorList>
            <consortium name="DOE Joint Genome Institute"/>
            <person name="Ahrendt S."/>
            <person name="Riley R."/>
            <person name="Andreopoulos W."/>
            <person name="Labutti K."/>
            <person name="Pangilinan J."/>
            <person name="Ruiz-Duenas F.J."/>
            <person name="Barrasa J.M."/>
            <person name="Sanchez-Garcia M."/>
            <person name="Camarero S."/>
            <person name="Miyauchi S."/>
            <person name="Serrano A."/>
            <person name="Linde D."/>
            <person name="Babiker R."/>
            <person name="Drula E."/>
            <person name="Ayuso-Fernandez I."/>
            <person name="Pacheco R."/>
            <person name="Padilla G."/>
            <person name="Ferreira P."/>
            <person name="Barriuso J."/>
            <person name="Kellner H."/>
            <person name="Castanera R."/>
            <person name="Alfaro M."/>
            <person name="Ramirez L."/>
            <person name="Pisabarro A.G."/>
            <person name="Kuo A."/>
            <person name="Tritt A."/>
            <person name="Lipzen A."/>
            <person name="He G."/>
            <person name="Yan M."/>
            <person name="Ng V."/>
            <person name="Cullen D."/>
            <person name="Martin F."/>
            <person name="Rosso M.-N."/>
            <person name="Henrissat B."/>
            <person name="Hibbett D."/>
            <person name="Martinez A.T."/>
            <person name="Grigoriev I.V."/>
        </authorList>
    </citation>
    <scope>NUCLEOTIDE SEQUENCE</scope>
    <source>
        <strain evidence="1">AH 40177</strain>
    </source>
</reference>
<evidence type="ECO:0000313" key="2">
    <source>
        <dbReference type="Proteomes" id="UP000772434"/>
    </source>
</evidence>
<organism evidence="1 2">
    <name type="scientific">Rhodocollybia butyracea</name>
    <dbReference type="NCBI Taxonomy" id="206335"/>
    <lineage>
        <taxon>Eukaryota</taxon>
        <taxon>Fungi</taxon>
        <taxon>Dikarya</taxon>
        <taxon>Basidiomycota</taxon>
        <taxon>Agaricomycotina</taxon>
        <taxon>Agaricomycetes</taxon>
        <taxon>Agaricomycetidae</taxon>
        <taxon>Agaricales</taxon>
        <taxon>Marasmiineae</taxon>
        <taxon>Omphalotaceae</taxon>
        <taxon>Rhodocollybia</taxon>
    </lineage>
</organism>
<gene>
    <name evidence="1" type="ORF">BDP27DRAFT_1188616</name>
</gene>
<sequence length="124" mass="13946">LISLTNKLKWLEILRAKYKSLLAPIRCLPSEILNLIFTLFLCDPDIQNDIDSEGATLPGYTLMAVCSCWHNIALSCTALWQKMWLKADLSDDTEEGLNNLAKLAAPLIWCLDHMGETEPLEISL</sequence>
<dbReference type="Proteomes" id="UP000772434">
    <property type="component" value="Unassembled WGS sequence"/>
</dbReference>
<feature type="non-terminal residue" evidence="1">
    <location>
        <position position="124"/>
    </location>
</feature>
<evidence type="ECO:0008006" key="3">
    <source>
        <dbReference type="Google" id="ProtNLM"/>
    </source>
</evidence>
<dbReference type="EMBL" id="JADNRY010000207">
    <property type="protein sequence ID" value="KAF9061311.1"/>
    <property type="molecule type" value="Genomic_DNA"/>
</dbReference>
<accession>A0A9P5PAF1</accession>
<proteinExistence type="predicted"/>